<proteinExistence type="predicted"/>
<reference evidence="2 3" key="1">
    <citation type="journal article" date="2021" name="MBio">
        <title>Poor Competitiveness of Bradyrhizobium in Pigeon Pea Root Colonization in Indian Soils.</title>
        <authorList>
            <person name="Chalasani D."/>
            <person name="Basu A."/>
            <person name="Pullabhotla S.V.S.R.N."/>
            <person name="Jorrin B."/>
            <person name="Neal A.L."/>
            <person name="Poole P.S."/>
            <person name="Podile A.R."/>
            <person name="Tkacz A."/>
        </authorList>
    </citation>
    <scope>NUCLEOTIDE SEQUENCE [LARGE SCALE GENOMIC DNA]</scope>
    <source>
        <strain evidence="2 3">HU56</strain>
    </source>
</reference>
<dbReference type="EMBL" id="JAEUAK010000004">
    <property type="protein sequence ID" value="MBW9053482.1"/>
    <property type="molecule type" value="Genomic_DNA"/>
</dbReference>
<evidence type="ECO:0000313" key="3">
    <source>
        <dbReference type="Proteomes" id="UP000717752"/>
    </source>
</evidence>
<evidence type="ECO:0000313" key="2">
    <source>
        <dbReference type="EMBL" id="MBW9053482.1"/>
    </source>
</evidence>
<dbReference type="RefSeq" id="WP_220334842.1">
    <property type="nucleotide sequence ID" value="NZ_JAEUAK010000004.1"/>
</dbReference>
<accession>A0ABS7GU54</accession>
<name>A0ABS7GU54_9HYPH</name>
<gene>
    <name evidence="2" type="ORF">JNB85_13790</name>
</gene>
<protein>
    <recommendedName>
        <fullName evidence="4">Methyl-accepting chemotaxis protein</fullName>
    </recommendedName>
</protein>
<keyword evidence="1" id="KW-1133">Transmembrane helix</keyword>
<evidence type="ECO:0000256" key="1">
    <source>
        <dbReference type="SAM" id="Phobius"/>
    </source>
</evidence>
<dbReference type="Proteomes" id="UP000717752">
    <property type="component" value="Unassembled WGS sequence"/>
</dbReference>
<keyword evidence="3" id="KW-1185">Reference proteome</keyword>
<evidence type="ECO:0008006" key="4">
    <source>
        <dbReference type="Google" id="ProtNLM"/>
    </source>
</evidence>
<organism evidence="2 3">
    <name type="scientific">Rhizobium mesosinicum</name>
    <dbReference type="NCBI Taxonomy" id="335017"/>
    <lineage>
        <taxon>Bacteria</taxon>
        <taxon>Pseudomonadati</taxon>
        <taxon>Pseudomonadota</taxon>
        <taxon>Alphaproteobacteria</taxon>
        <taxon>Hyphomicrobiales</taxon>
        <taxon>Rhizobiaceae</taxon>
        <taxon>Rhizobium/Agrobacterium group</taxon>
        <taxon>Rhizobium</taxon>
    </lineage>
</organism>
<feature type="transmembrane region" description="Helical" evidence="1">
    <location>
        <begin position="6"/>
        <end position="28"/>
    </location>
</feature>
<sequence length="163" mass="18199">MPALRTLTICAISSILAFFAGIITNDFVDFRSDARKSVQSRLESFDQTAKAVDTALSTFAKISAGERMLSPEELDNLRGSLLDFQRAALDVSYKIPETAEQYQQLESSINTILDRAAAISTPDKNKPFVSAVENFLYLSYEFQDKAKKSQQNYLKGLLNDVRV</sequence>
<comment type="caution">
    <text evidence="2">The sequence shown here is derived from an EMBL/GenBank/DDBJ whole genome shotgun (WGS) entry which is preliminary data.</text>
</comment>
<keyword evidence="1" id="KW-0812">Transmembrane</keyword>
<keyword evidence="1" id="KW-0472">Membrane</keyword>